<dbReference type="Proteomes" id="UP000037696">
    <property type="component" value="Unassembled WGS sequence"/>
</dbReference>
<dbReference type="SUPFAM" id="SSF55961">
    <property type="entry name" value="Bet v1-like"/>
    <property type="match status" value="1"/>
</dbReference>
<dbReference type="Gene3D" id="3.30.530.20">
    <property type="match status" value="1"/>
</dbReference>
<keyword evidence="2" id="KW-1185">Reference proteome</keyword>
<reference evidence="1 2" key="1">
    <citation type="submission" date="2015-08" db="EMBL/GenBank/DDBJ databases">
        <title>Genome sequencing of Penicillium nordicum.</title>
        <authorList>
            <person name="Nguyen H.D."/>
            <person name="Seifert K.A."/>
        </authorList>
    </citation>
    <scope>NUCLEOTIDE SEQUENCE [LARGE SCALE GENOMIC DNA]</scope>
    <source>
        <strain evidence="1 2">DAOMC 185683</strain>
    </source>
</reference>
<evidence type="ECO:0000313" key="2">
    <source>
        <dbReference type="Proteomes" id="UP000037696"/>
    </source>
</evidence>
<sequence length="265" mass="29966">MREKQALFSSFMSAKTGFMYRNGLSWALRAQLGPLRSRGNGLDGNSSQRRPPRVRARELLPFYPQPQPQYLNTVLSFFLKKNYLNKDILLNRRSLSIASTMLTLYIAYTEPVNGADPATPTLTQEQVWNGIKLKARCPEAFIPSFDDSRVVEERENGCVIVREAHVSADLHESPMAGKWTREECRLHAPVKTYFTLPGGSIVENIIARGPDQTLHLTFTYEWHLPGIESGTNEAKKAEDDHMKIAVSSVQGTIQAMRKMAQENRI</sequence>
<accession>A0A0N0RXF8</accession>
<dbReference type="EMBL" id="LHQQ01000428">
    <property type="protein sequence ID" value="KOS36572.1"/>
    <property type="molecule type" value="Genomic_DNA"/>
</dbReference>
<dbReference type="Pfam" id="PF08982">
    <property type="entry name" value="AtaL"/>
    <property type="match status" value="1"/>
</dbReference>
<comment type="caution">
    <text evidence="1">The sequence shown here is derived from an EMBL/GenBank/DDBJ whole genome shotgun (WGS) entry which is preliminary data.</text>
</comment>
<dbReference type="STRING" id="229535.A0A0N0RXF8"/>
<protein>
    <submittedName>
        <fullName evidence="1">Uncharacterized protein</fullName>
    </submittedName>
</protein>
<dbReference type="InterPro" id="IPR015075">
    <property type="entry name" value="AtaL"/>
</dbReference>
<name>A0A0N0RXF8_9EURO</name>
<evidence type="ECO:0000313" key="1">
    <source>
        <dbReference type="EMBL" id="KOS36572.1"/>
    </source>
</evidence>
<dbReference type="InterPro" id="IPR023393">
    <property type="entry name" value="START-like_dom_sf"/>
</dbReference>
<dbReference type="OrthoDB" id="2320332at2759"/>
<proteinExistence type="predicted"/>
<dbReference type="AlphaFoldDB" id="A0A0N0RXF8"/>
<organism evidence="1 2">
    <name type="scientific">Penicillium nordicum</name>
    <dbReference type="NCBI Taxonomy" id="229535"/>
    <lineage>
        <taxon>Eukaryota</taxon>
        <taxon>Fungi</taxon>
        <taxon>Dikarya</taxon>
        <taxon>Ascomycota</taxon>
        <taxon>Pezizomycotina</taxon>
        <taxon>Eurotiomycetes</taxon>
        <taxon>Eurotiomycetidae</taxon>
        <taxon>Eurotiales</taxon>
        <taxon>Aspergillaceae</taxon>
        <taxon>Penicillium</taxon>
    </lineage>
</organism>
<gene>
    <name evidence="1" type="ORF">ACN38_g12676</name>
</gene>